<dbReference type="AlphaFoldDB" id="A0A2H1KM92"/>
<feature type="domain" description="Glycosyl transferase family 28 C-terminal" evidence="1">
    <location>
        <begin position="560"/>
        <end position="640"/>
    </location>
</feature>
<dbReference type="Proteomes" id="UP000234342">
    <property type="component" value="Unassembled WGS sequence"/>
</dbReference>
<evidence type="ECO:0000259" key="1">
    <source>
        <dbReference type="Pfam" id="PF04101"/>
    </source>
</evidence>
<dbReference type="PANTHER" id="PTHR21015:SF22">
    <property type="entry name" value="GLYCOSYLTRANSFERASE"/>
    <property type="match status" value="1"/>
</dbReference>
<accession>A0A2H1KM92</accession>
<protein>
    <submittedName>
        <fullName evidence="2">UDP-N-acetylglucosamine:LPS N-acetylglucosamine transferase</fullName>
    </submittedName>
</protein>
<evidence type="ECO:0000313" key="2">
    <source>
        <dbReference type="EMBL" id="SMY00846.1"/>
    </source>
</evidence>
<evidence type="ECO:0000313" key="3">
    <source>
        <dbReference type="Proteomes" id="UP000234342"/>
    </source>
</evidence>
<dbReference type="Pfam" id="PF04101">
    <property type="entry name" value="Glyco_tran_28_C"/>
    <property type="match status" value="1"/>
</dbReference>
<keyword evidence="2" id="KW-0808">Transferase</keyword>
<gene>
    <name evidence="2" type="ORF">BANT10_03221</name>
</gene>
<dbReference type="GO" id="GO:0016758">
    <property type="term" value="F:hexosyltransferase activity"/>
    <property type="evidence" value="ECO:0007669"/>
    <property type="project" value="InterPro"/>
</dbReference>
<dbReference type="EMBL" id="FXZE01000022">
    <property type="protein sequence ID" value="SMY00846.1"/>
    <property type="molecule type" value="Genomic_DNA"/>
</dbReference>
<dbReference type="PANTHER" id="PTHR21015">
    <property type="entry name" value="UDP-N-ACETYLGLUCOSAMINE--N-ACETYLMURAMYL-(PENTAPEPTIDE) PYROPHOSPHORYL-UNDECAPRENOL N-ACETYLGLUCOSAMINE TRANSFERASE 1"/>
    <property type="match status" value="1"/>
</dbReference>
<name>A0A2H1KM92_9MICO</name>
<proteinExistence type="predicted"/>
<dbReference type="SUPFAM" id="SSF53756">
    <property type="entry name" value="UDP-Glycosyltransferase/glycogen phosphorylase"/>
    <property type="match status" value="1"/>
</dbReference>
<dbReference type="Gene3D" id="3.40.50.2000">
    <property type="entry name" value="Glycogen Phosphorylase B"/>
    <property type="match status" value="1"/>
</dbReference>
<organism evidence="2 3">
    <name type="scientific">Brevibacterium antiquum</name>
    <dbReference type="NCBI Taxonomy" id="234835"/>
    <lineage>
        <taxon>Bacteria</taxon>
        <taxon>Bacillati</taxon>
        <taxon>Actinomycetota</taxon>
        <taxon>Actinomycetes</taxon>
        <taxon>Micrococcales</taxon>
        <taxon>Brevibacteriaceae</taxon>
        <taxon>Brevibacterium</taxon>
    </lineage>
</organism>
<dbReference type="InterPro" id="IPR007235">
    <property type="entry name" value="Glyco_trans_28_C"/>
</dbReference>
<keyword evidence="3" id="KW-1185">Reference proteome</keyword>
<reference evidence="3" key="1">
    <citation type="submission" date="2017-03" db="EMBL/GenBank/DDBJ databases">
        <authorList>
            <person name="Monnet C."/>
        </authorList>
    </citation>
    <scope>NUCLEOTIDE SEQUENCE [LARGE SCALE GENOMIC DNA]</scope>
    <source>
        <strain evidence="3">P10</strain>
    </source>
</reference>
<sequence length="676" mass="75073">MLRHPIAVESMPDLSNRIAVDSALIIANQPALKPDGAPEYDTETITEIVRDRLGITPKWAPIGPVVRRTLESQRHIVDLLPYDWTNIFAQQDQLVRRSGFDVERPKIGRHSRPQPAKWPDSADDILWAYPDSDEYEVRILGGAKPAYDVLGRRPENWMVHPFGAIDPVDFLQGVDFWVYFHHPKWLEAYGRAIMEALRSGTVAILPEYLQVTYGNAAVYGRAEDVTTIIDEFRSGVRSFEEQSARGQDFAAGHAPEVHIERITGLTLAAGEVDRRHESVDDGAGGLLAPVFAPSIALSSARMAPTDRYDADERPRALFVTSNGAGMGHLTRMLGIAREVAETVEPVFFSMSQGVSVVANAGFAYEYVPFNSALQTKSVLWHDYFESRLLEAIDHYQAEIIIFDGTWPYRGMLSALDKRTLLRVWVRRAMWKPTISPEQLSNAAHFDLIIEPGEHAHSYDVGATTQVRNATVVEPMTVLSPHELLSRSDALDELGLSESNGIRYVLVTLGAGNINDLESTQTAVLAAIEAQKGWVPILTKAPIVSAWHTAEARTISTFPLARYSRAFDFAVSAAGYNSFSEWMSGGLPTIWIPNMSTMTDDQDARARWAADLGYGLRAKEGDVEDIARAVSTMCNGSVRSQMERKLSHLPTKNGTLEAASLIEESWKAFERLNGVRR</sequence>